<evidence type="ECO:0008006" key="3">
    <source>
        <dbReference type="Google" id="ProtNLM"/>
    </source>
</evidence>
<dbReference type="EMBL" id="BSPW01000024">
    <property type="protein sequence ID" value="GLT17767.1"/>
    <property type="molecule type" value="Genomic_DNA"/>
</dbReference>
<sequence length="186" mass="21655">MVTSHYWSKDIFFEMVDKFERNEGGYYSNPSLTSALKEHETTANFHQALKKCLEESLKNGKLPDDIIGISSQYMMSSKGKPLPQFLVGDILDPHKNLFDGTVLNVHGIWSMRVYVEQLEYKGSQIRGFFKYEVQDYFGLDKKDINNNPMNGDKPFELISGFRSWYLLQHFKGYGYKPFITKMDFSL</sequence>
<organism evidence="1 2">
    <name type="scientific">Vibrio zhanjiangensis</name>
    <dbReference type="NCBI Taxonomy" id="1046128"/>
    <lineage>
        <taxon>Bacteria</taxon>
        <taxon>Pseudomonadati</taxon>
        <taxon>Pseudomonadota</taxon>
        <taxon>Gammaproteobacteria</taxon>
        <taxon>Vibrionales</taxon>
        <taxon>Vibrionaceae</taxon>
        <taxon>Vibrio</taxon>
    </lineage>
</organism>
<name>A0ABQ6EX47_9VIBR</name>
<reference evidence="2" key="1">
    <citation type="journal article" date="2019" name="Int. J. Syst. Evol. Microbiol.">
        <title>The Global Catalogue of Microorganisms (GCM) 10K type strain sequencing project: providing services to taxonomists for standard genome sequencing and annotation.</title>
        <authorList>
            <consortium name="The Broad Institute Genomics Platform"/>
            <consortium name="The Broad Institute Genome Sequencing Center for Infectious Disease"/>
            <person name="Wu L."/>
            <person name="Ma J."/>
        </authorList>
    </citation>
    <scope>NUCLEOTIDE SEQUENCE [LARGE SCALE GENOMIC DNA]</scope>
    <source>
        <strain evidence="2">NBRC 108723</strain>
    </source>
</reference>
<dbReference type="RefSeq" id="WP_284191659.1">
    <property type="nucleotide sequence ID" value="NZ_BSPW01000024.1"/>
</dbReference>
<dbReference type="Proteomes" id="UP001157138">
    <property type="component" value="Unassembled WGS sequence"/>
</dbReference>
<keyword evidence="2" id="KW-1185">Reference proteome</keyword>
<accession>A0ABQ6EX47</accession>
<proteinExistence type="predicted"/>
<gene>
    <name evidence="1" type="ORF">GCM10007938_15450</name>
</gene>
<dbReference type="InterPro" id="IPR017483">
    <property type="entry name" value="CHP03034"/>
</dbReference>
<protein>
    <recommendedName>
        <fullName evidence="3">DUF3289 family protein</fullName>
    </recommendedName>
</protein>
<comment type="caution">
    <text evidence="1">The sequence shown here is derived from an EMBL/GenBank/DDBJ whole genome shotgun (WGS) entry which is preliminary data.</text>
</comment>
<dbReference type="Pfam" id="PF11692">
    <property type="entry name" value="DUF3289"/>
    <property type="match status" value="1"/>
</dbReference>
<evidence type="ECO:0000313" key="2">
    <source>
        <dbReference type="Proteomes" id="UP001157138"/>
    </source>
</evidence>
<evidence type="ECO:0000313" key="1">
    <source>
        <dbReference type="EMBL" id="GLT17767.1"/>
    </source>
</evidence>